<feature type="transmembrane region" description="Helical" evidence="1">
    <location>
        <begin position="139"/>
        <end position="163"/>
    </location>
</feature>
<protein>
    <recommendedName>
        <fullName evidence="4">Sensor</fullName>
    </recommendedName>
</protein>
<proteinExistence type="predicted"/>
<keyword evidence="3" id="KW-1185">Reference proteome</keyword>
<feature type="transmembrane region" description="Helical" evidence="1">
    <location>
        <begin position="40"/>
        <end position="65"/>
    </location>
</feature>
<reference evidence="3" key="1">
    <citation type="journal article" date="2019" name="Int. J. Syst. Evol. Microbiol.">
        <title>The Global Catalogue of Microorganisms (GCM) 10K type strain sequencing project: providing services to taxonomists for standard genome sequencing and annotation.</title>
        <authorList>
            <consortium name="The Broad Institute Genomics Platform"/>
            <consortium name="The Broad Institute Genome Sequencing Center for Infectious Disease"/>
            <person name="Wu L."/>
            <person name="Ma J."/>
        </authorList>
    </citation>
    <scope>NUCLEOTIDE SEQUENCE [LARGE SCALE GENOMIC DNA]</scope>
    <source>
        <strain evidence="3">JCM 31037</strain>
    </source>
</reference>
<name>A0ABW3YSL4_9ACTN</name>
<accession>A0ABW3YSL4</accession>
<keyword evidence="1" id="KW-0472">Membrane</keyword>
<dbReference type="EMBL" id="JBHTMP010000087">
    <property type="protein sequence ID" value="MFD1325628.1"/>
    <property type="molecule type" value="Genomic_DNA"/>
</dbReference>
<keyword evidence="1" id="KW-0812">Transmembrane</keyword>
<keyword evidence="1" id="KW-1133">Transmembrane helix</keyword>
<comment type="caution">
    <text evidence="2">The sequence shown here is derived from an EMBL/GenBank/DDBJ whole genome shotgun (WGS) entry which is preliminary data.</text>
</comment>
<gene>
    <name evidence="2" type="ORF">ACFQ4H_31560</name>
</gene>
<evidence type="ECO:0000313" key="2">
    <source>
        <dbReference type="EMBL" id="MFD1325628.1"/>
    </source>
</evidence>
<evidence type="ECO:0000256" key="1">
    <source>
        <dbReference type="SAM" id="Phobius"/>
    </source>
</evidence>
<dbReference type="RefSeq" id="WP_377578308.1">
    <property type="nucleotide sequence ID" value="NZ_JBHTMP010000087.1"/>
</dbReference>
<feature type="transmembrane region" description="Helical" evidence="1">
    <location>
        <begin position="86"/>
        <end position="119"/>
    </location>
</feature>
<evidence type="ECO:0000313" key="3">
    <source>
        <dbReference type="Proteomes" id="UP001597260"/>
    </source>
</evidence>
<evidence type="ECO:0008006" key="4">
    <source>
        <dbReference type="Google" id="ProtNLM"/>
    </source>
</evidence>
<dbReference type="Proteomes" id="UP001597260">
    <property type="component" value="Unassembled WGS sequence"/>
</dbReference>
<sequence length="179" mass="19253">MAATPTLTHRPAIRRSSARRTAVPAWLRAPFTADTWRRTAYAMIALPVTLVSVPLALVGGPAGRLQRRVARSLLRLDVAEPQRTGVRALVHAVLAVPLSLLVLLITAYGWSIALLNLAYPARMLLGWGAGGPDAWGGPTLIGAWAFHAVFGGLTFLLAMPWIVRGLTWLQGRLVRGLLG</sequence>
<organism evidence="2 3">
    <name type="scientific">Micromonospora sonneratiae</name>
    <dbReference type="NCBI Taxonomy" id="1184706"/>
    <lineage>
        <taxon>Bacteria</taxon>
        <taxon>Bacillati</taxon>
        <taxon>Actinomycetota</taxon>
        <taxon>Actinomycetes</taxon>
        <taxon>Micromonosporales</taxon>
        <taxon>Micromonosporaceae</taxon>
        <taxon>Micromonospora</taxon>
    </lineage>
</organism>